<evidence type="ECO:0000256" key="7">
    <source>
        <dbReference type="ARBA" id="ARBA00022989"/>
    </source>
</evidence>
<dbReference type="AlphaFoldDB" id="A0A382GTT7"/>
<evidence type="ECO:0000259" key="11">
    <source>
        <dbReference type="Pfam" id="PF07219"/>
    </source>
</evidence>
<dbReference type="NCBIfam" id="TIGR00540">
    <property type="entry name" value="TPR_hemY_coli"/>
    <property type="match status" value="1"/>
</dbReference>
<dbReference type="PROSITE" id="PS50005">
    <property type="entry name" value="TPR"/>
    <property type="match status" value="1"/>
</dbReference>
<evidence type="ECO:0000256" key="2">
    <source>
        <dbReference type="ARBA" id="ARBA00004429"/>
    </source>
</evidence>
<dbReference type="GO" id="GO:0005886">
    <property type="term" value="C:plasma membrane"/>
    <property type="evidence" value="ECO:0007669"/>
    <property type="project" value="UniProtKB-SubCell"/>
</dbReference>
<dbReference type="InterPro" id="IPR010817">
    <property type="entry name" value="HemY_N"/>
</dbReference>
<protein>
    <recommendedName>
        <fullName evidence="11">HemY N-terminal domain-containing protein</fullName>
    </recommendedName>
</protein>
<evidence type="ECO:0000256" key="1">
    <source>
        <dbReference type="ARBA" id="ARBA00002962"/>
    </source>
</evidence>
<dbReference type="InterPro" id="IPR011990">
    <property type="entry name" value="TPR-like_helical_dom_sf"/>
</dbReference>
<dbReference type="GO" id="GO:0006779">
    <property type="term" value="P:porphyrin-containing compound biosynthetic process"/>
    <property type="evidence" value="ECO:0007669"/>
    <property type="project" value="UniProtKB-KW"/>
</dbReference>
<evidence type="ECO:0000256" key="3">
    <source>
        <dbReference type="ARBA" id="ARBA00004744"/>
    </source>
</evidence>
<dbReference type="InterPro" id="IPR019734">
    <property type="entry name" value="TPR_rpt"/>
</dbReference>
<proteinExistence type="predicted"/>
<feature type="non-terminal residue" evidence="12">
    <location>
        <position position="1"/>
    </location>
</feature>
<comment type="pathway">
    <text evidence="3">Porphyrin-containing compound metabolism; protoheme biosynthesis.</text>
</comment>
<keyword evidence="9" id="KW-0627">Porphyrin biosynthesis</keyword>
<evidence type="ECO:0000256" key="10">
    <source>
        <dbReference type="SAM" id="Phobius"/>
    </source>
</evidence>
<dbReference type="SUPFAM" id="SSF48452">
    <property type="entry name" value="TPR-like"/>
    <property type="match status" value="1"/>
</dbReference>
<reference evidence="12" key="1">
    <citation type="submission" date="2018-05" db="EMBL/GenBank/DDBJ databases">
        <authorList>
            <person name="Lanie J.A."/>
            <person name="Ng W.-L."/>
            <person name="Kazmierczak K.M."/>
            <person name="Andrzejewski T.M."/>
            <person name="Davidsen T.M."/>
            <person name="Wayne K.J."/>
            <person name="Tettelin H."/>
            <person name="Glass J.I."/>
            <person name="Rusch D."/>
            <person name="Podicherti R."/>
            <person name="Tsui H.-C.T."/>
            <person name="Winkler M.E."/>
        </authorList>
    </citation>
    <scope>NUCLEOTIDE SEQUENCE</scope>
</reference>
<feature type="domain" description="HemY N-terminal" evidence="11">
    <location>
        <begin position="19"/>
        <end position="121"/>
    </location>
</feature>
<comment type="function">
    <text evidence="1">Involved in a late step of protoheme IX synthesis.</text>
</comment>
<comment type="subcellular location">
    <subcellularLocation>
        <location evidence="2">Cell inner membrane</location>
        <topology evidence="2">Multi-pass membrane protein</topology>
    </subcellularLocation>
</comment>
<sequence length="390" mass="43283">VLTLAFGAVAANFLLQDNGYVLINFHGYALETSAPILAFLLVLLYLAVRLLTRIFQAPRQIRETTSRSRARRAARQITRGYIEVAEGNFAKGEKLLTRDVRESETPLLNYLAAARAAQLQGNMERRDSWLTMADEQEPGAASVVLLTQAELQISNNELEAALATLQQLRELSPRNAEALKLLAELYWIQKDWQELVAILPKVTKRAHVPADVLKKWTVDAYTALLGGETPRKYWKAVPRDLRKHPRLIQAHIDACISSGNMAAAEAAISKALANEWDESLILRYGDLKVEDIAAHLRRTEAWLKHRPDDPALLLAAGRLCIRGQLWGKARNYLDSSLSIRPSPAAYYELGQLMLDVGEQKAASDAFQKGLSLSDVGSAIPRPGTNLTTDT</sequence>
<keyword evidence="6 10" id="KW-0812">Transmembrane</keyword>
<name>A0A382GTT7_9ZZZZ</name>
<organism evidence="12">
    <name type="scientific">marine metagenome</name>
    <dbReference type="NCBI Taxonomy" id="408172"/>
    <lineage>
        <taxon>unclassified sequences</taxon>
        <taxon>metagenomes</taxon>
        <taxon>ecological metagenomes</taxon>
    </lineage>
</organism>
<dbReference type="GO" id="GO:0042168">
    <property type="term" value="P:heme metabolic process"/>
    <property type="evidence" value="ECO:0007669"/>
    <property type="project" value="InterPro"/>
</dbReference>
<keyword evidence="5" id="KW-0997">Cell inner membrane</keyword>
<gene>
    <name evidence="12" type="ORF">METZ01_LOCUS231213</name>
</gene>
<dbReference type="InterPro" id="IPR005254">
    <property type="entry name" value="Heme_biosyn_assoc_TPR_pro"/>
</dbReference>
<dbReference type="Pfam" id="PF07219">
    <property type="entry name" value="HemY_N"/>
    <property type="match status" value="1"/>
</dbReference>
<evidence type="ECO:0000256" key="9">
    <source>
        <dbReference type="ARBA" id="ARBA00023244"/>
    </source>
</evidence>
<keyword evidence="4" id="KW-1003">Cell membrane</keyword>
<feature type="transmembrane region" description="Helical" evidence="10">
    <location>
        <begin position="34"/>
        <end position="52"/>
    </location>
</feature>
<dbReference type="EMBL" id="UINC01057335">
    <property type="protein sequence ID" value="SVB78359.1"/>
    <property type="molecule type" value="Genomic_DNA"/>
</dbReference>
<keyword evidence="7 10" id="KW-1133">Transmembrane helix</keyword>
<evidence type="ECO:0000313" key="12">
    <source>
        <dbReference type="EMBL" id="SVB78359.1"/>
    </source>
</evidence>
<evidence type="ECO:0000256" key="4">
    <source>
        <dbReference type="ARBA" id="ARBA00022475"/>
    </source>
</evidence>
<keyword evidence="8 10" id="KW-0472">Membrane</keyword>
<evidence type="ECO:0000256" key="5">
    <source>
        <dbReference type="ARBA" id="ARBA00022519"/>
    </source>
</evidence>
<dbReference type="Gene3D" id="1.25.40.10">
    <property type="entry name" value="Tetratricopeptide repeat domain"/>
    <property type="match status" value="2"/>
</dbReference>
<dbReference type="UniPathway" id="UPA00252"/>
<evidence type="ECO:0000256" key="6">
    <source>
        <dbReference type="ARBA" id="ARBA00022692"/>
    </source>
</evidence>
<evidence type="ECO:0000256" key="8">
    <source>
        <dbReference type="ARBA" id="ARBA00023136"/>
    </source>
</evidence>
<accession>A0A382GTT7</accession>